<dbReference type="InterPro" id="IPR009057">
    <property type="entry name" value="Homeodomain-like_sf"/>
</dbReference>
<dbReference type="InterPro" id="IPR032687">
    <property type="entry name" value="AraC-type_N"/>
</dbReference>
<keyword evidence="1" id="KW-0805">Transcription regulation</keyword>
<dbReference type="Proteomes" id="UP000534677">
    <property type="component" value="Unassembled WGS sequence"/>
</dbReference>
<proteinExistence type="predicted"/>
<evidence type="ECO:0000256" key="2">
    <source>
        <dbReference type="ARBA" id="ARBA00023125"/>
    </source>
</evidence>
<name>A0ABR6TDV3_9PSED</name>
<keyword evidence="3" id="KW-0804">Transcription</keyword>
<keyword evidence="2" id="KW-0238">DNA-binding</keyword>
<evidence type="ECO:0000313" key="5">
    <source>
        <dbReference type="EMBL" id="MBC2383885.1"/>
    </source>
</evidence>
<dbReference type="RefSeq" id="WP_185709564.1">
    <property type="nucleotide sequence ID" value="NZ_JAAXCZ010000013.1"/>
</dbReference>
<dbReference type="InterPro" id="IPR020449">
    <property type="entry name" value="Tscrpt_reg_AraC-type_HTH"/>
</dbReference>
<evidence type="ECO:0000259" key="4">
    <source>
        <dbReference type="PROSITE" id="PS01124"/>
    </source>
</evidence>
<dbReference type="SUPFAM" id="SSF46689">
    <property type="entry name" value="Homeodomain-like"/>
    <property type="match status" value="1"/>
</dbReference>
<dbReference type="PANTHER" id="PTHR47894">
    <property type="entry name" value="HTH-TYPE TRANSCRIPTIONAL REGULATOR GADX"/>
    <property type="match status" value="1"/>
</dbReference>
<feature type="domain" description="HTH araC/xylS-type" evidence="4">
    <location>
        <begin position="234"/>
        <end position="332"/>
    </location>
</feature>
<dbReference type="Gene3D" id="1.10.10.60">
    <property type="entry name" value="Homeodomain-like"/>
    <property type="match status" value="1"/>
</dbReference>
<dbReference type="PROSITE" id="PS01124">
    <property type="entry name" value="HTH_ARAC_FAMILY_2"/>
    <property type="match status" value="1"/>
</dbReference>
<keyword evidence="6" id="KW-1185">Reference proteome</keyword>
<gene>
    <name evidence="5" type="ORF">HF209_23365</name>
</gene>
<comment type="caution">
    <text evidence="5">The sequence shown here is derived from an EMBL/GenBank/DDBJ whole genome shotgun (WGS) entry which is preliminary data.</text>
</comment>
<accession>A0ABR6TDV3</accession>
<dbReference type="Pfam" id="PF12625">
    <property type="entry name" value="Arabinose_bd"/>
    <property type="match status" value="1"/>
</dbReference>
<dbReference type="InterPro" id="IPR018060">
    <property type="entry name" value="HTH_AraC"/>
</dbReference>
<evidence type="ECO:0000256" key="3">
    <source>
        <dbReference type="ARBA" id="ARBA00023163"/>
    </source>
</evidence>
<dbReference type="EMBL" id="JAAXCZ010000013">
    <property type="protein sequence ID" value="MBC2383885.1"/>
    <property type="molecule type" value="Genomic_DNA"/>
</dbReference>
<sequence>MSSASDERFKLPNAFWSGLQAIGLSPASVLRQAGLPATLHIRDKTQIATAQFFSLWRAIETLSEDPAVGIRFATSLDTALLPPSSLVAFYARDYRDGLARTARFKALCAPERVDINCEGDECSIRVEWVHDRGGEPAALVDVAYASFVELGRQGTGVRIVPKRVELMRPPVSSNAYQDYFGCCVHFGSSHNALVLNSTDLDRPFRTHNPELLEMLGPALASALQELVAHSSVSDQVKVVLKRTMASGRPELSEVARELGISERTLQRRITEEGYNFRQLILEARQDIVRRLLLDLSIDINEVAYLVGFEDANSFYRAFRAWEGTTPKQWRDTHSRHH</sequence>
<evidence type="ECO:0000313" key="6">
    <source>
        <dbReference type="Proteomes" id="UP000534677"/>
    </source>
</evidence>
<organism evidence="5 6">
    <name type="scientific">Pseudomonas cremoris</name>
    <dbReference type="NCBI Taxonomy" id="2724178"/>
    <lineage>
        <taxon>Bacteria</taxon>
        <taxon>Pseudomonadati</taxon>
        <taxon>Pseudomonadota</taxon>
        <taxon>Gammaproteobacteria</taxon>
        <taxon>Pseudomonadales</taxon>
        <taxon>Pseudomonadaceae</taxon>
        <taxon>Pseudomonas</taxon>
    </lineage>
</organism>
<dbReference type="SMART" id="SM00342">
    <property type="entry name" value="HTH_ARAC"/>
    <property type="match status" value="1"/>
</dbReference>
<dbReference type="PANTHER" id="PTHR47894:SF1">
    <property type="entry name" value="HTH-TYPE TRANSCRIPTIONAL REGULATOR VQSM"/>
    <property type="match status" value="1"/>
</dbReference>
<evidence type="ECO:0000256" key="1">
    <source>
        <dbReference type="ARBA" id="ARBA00023015"/>
    </source>
</evidence>
<reference evidence="5 6" key="1">
    <citation type="submission" date="2020-04" db="EMBL/GenBank/DDBJ databases">
        <title>Pseudomonas crami sp. nov., a novel proteolytic bacterial species isolated from cream.</title>
        <authorList>
            <person name="Hofmann K."/>
            <person name="Woller A."/>
            <person name="Huptas C."/>
            <person name="Wenning M."/>
            <person name="Scherer S."/>
            <person name="Doll E.V."/>
        </authorList>
    </citation>
    <scope>NUCLEOTIDE SEQUENCE [LARGE SCALE GENOMIC DNA]</scope>
    <source>
        <strain evidence="5 6">WS 5096</strain>
    </source>
</reference>
<dbReference type="PRINTS" id="PR00032">
    <property type="entry name" value="HTHARAC"/>
</dbReference>
<dbReference type="Pfam" id="PF12833">
    <property type="entry name" value="HTH_18"/>
    <property type="match status" value="1"/>
</dbReference>
<protein>
    <submittedName>
        <fullName evidence="5">AraC family transcriptional regulator</fullName>
    </submittedName>
</protein>